<proteinExistence type="predicted"/>
<comment type="caution">
    <text evidence="4">The sequence shown here is derived from an EMBL/GenBank/DDBJ whole genome shotgun (WGS) entry which is preliminary data.</text>
</comment>
<evidence type="ECO:0000256" key="2">
    <source>
        <dbReference type="SAM" id="MobiDB-lite"/>
    </source>
</evidence>
<evidence type="ECO:0000313" key="5">
    <source>
        <dbReference type="Proteomes" id="UP000557717"/>
    </source>
</evidence>
<evidence type="ECO:0000256" key="1">
    <source>
        <dbReference type="SAM" id="Coils"/>
    </source>
</evidence>
<keyword evidence="3" id="KW-0472">Membrane</keyword>
<gene>
    <name evidence="4" type="ORF">HNR46_001723</name>
</gene>
<evidence type="ECO:0000313" key="4">
    <source>
        <dbReference type="EMBL" id="MBB5351486.1"/>
    </source>
</evidence>
<protein>
    <submittedName>
        <fullName evidence="4">Methyl-accepting chemotaxis protein</fullName>
    </submittedName>
</protein>
<keyword evidence="1" id="KW-0175">Coiled coil</keyword>
<keyword evidence="5" id="KW-1185">Reference proteome</keyword>
<feature type="transmembrane region" description="Helical" evidence="3">
    <location>
        <begin position="21"/>
        <end position="48"/>
    </location>
</feature>
<evidence type="ECO:0000256" key="3">
    <source>
        <dbReference type="SAM" id="Phobius"/>
    </source>
</evidence>
<dbReference type="AlphaFoldDB" id="A0A840V372"/>
<feature type="transmembrane region" description="Helical" evidence="3">
    <location>
        <begin position="151"/>
        <end position="170"/>
    </location>
</feature>
<keyword evidence="3" id="KW-1133">Transmembrane helix</keyword>
<keyword evidence="3" id="KW-0812">Transmembrane</keyword>
<dbReference type="EMBL" id="JACHFD010000007">
    <property type="protein sequence ID" value="MBB5351486.1"/>
    <property type="molecule type" value="Genomic_DNA"/>
</dbReference>
<feature type="coiled-coil region" evidence="1">
    <location>
        <begin position="719"/>
        <end position="746"/>
    </location>
</feature>
<feature type="transmembrane region" description="Helical" evidence="3">
    <location>
        <begin position="54"/>
        <end position="77"/>
    </location>
</feature>
<organism evidence="4 5">
    <name type="scientific">Haloferula luteola</name>
    <dbReference type="NCBI Taxonomy" id="595692"/>
    <lineage>
        <taxon>Bacteria</taxon>
        <taxon>Pseudomonadati</taxon>
        <taxon>Verrucomicrobiota</taxon>
        <taxon>Verrucomicrobiia</taxon>
        <taxon>Verrucomicrobiales</taxon>
        <taxon>Verrucomicrobiaceae</taxon>
        <taxon>Haloferula</taxon>
    </lineage>
</organism>
<sequence>MNDDLRQALAQAGSTYTRHRVLRIALGLLPALIGLGLAAIVVDILLHLPAGTRAIIRNAFAGLALVLALSGIAIALLRRPPILRTARLLEETLPELDSRLINLLQLEKQATDPSTPELTRSLARRAMDDAARDLPIRQLPIALRTPRLPLLFLRAAYLPAAIALLTGLAGEPARREWARFLDPHGDHPPLSFTQLAIAVPDRDGFTVDYRDGFDLLAIASGHRPKELFATALDPSGEILFTLPLVSQDGRQFTAHIEDVRQPLALYVHTADQASLSTQRHIEVRLEPRIDSAELTLTPPEYTGQPSQSMPFRFQGLRALQGTELRFRLRSNRPLGRGRVLYEIPGREALEIPLTPVPDAPETVEGDLTATSSGRLVFSVEDPEGRPGQETASTSITVTQDAAPAVNLRFPTENTFVVETMTLVLAADAADDLGLRSMRLHHAVDGHFTEPELARFDPPGELRHSLMRTLDLPALGLRAGRVLTVFADALDGAPDPHLTRTETRTLTLITEDEYNEYLRREADVGLIAGKYEEVLDRLRAAIEEQQEIEKAFASTADLPADEVGASLAAAYERQRSLNQKLEALAEDFRHVARENPVYDFEQELGERLAERADAIEASVADNRRDLEDILGSSATGSPQPDREADLLEKAAHQQWERLGGEQQTAEEQVREPLEDLAAFHELLKNFNQLRDLADQQRQLSDQTAAVDHGQPLTPEDKAALRDLAHAQRQLGQRLDQLEKKLRQDADQLGEDLGDIADAARNLADQMGARGLPGQARDAAGEMLEGDASKAHRQAGHLAQELENLLKGPGDSGQQDGERTLASLLQALGLQPGQNFQQMLQSLRFSPPNMGQASGSSGIGLGGMQSQSMIPGIPSMMLGGESFRSGDIARRMAGIGGGGGLGTGHEAQVEGSAPAPETLRSSRRTDTPQTASLLQQYEAIADAYFQRLTTPESP</sequence>
<accession>A0A840V372</accession>
<dbReference type="Proteomes" id="UP000557717">
    <property type="component" value="Unassembled WGS sequence"/>
</dbReference>
<feature type="region of interest" description="Disordered" evidence="2">
    <location>
        <begin position="898"/>
        <end position="931"/>
    </location>
</feature>
<reference evidence="4 5" key="1">
    <citation type="submission" date="2020-08" db="EMBL/GenBank/DDBJ databases">
        <title>Genomic Encyclopedia of Type Strains, Phase IV (KMG-IV): sequencing the most valuable type-strain genomes for metagenomic binning, comparative biology and taxonomic classification.</title>
        <authorList>
            <person name="Goeker M."/>
        </authorList>
    </citation>
    <scope>NUCLEOTIDE SEQUENCE [LARGE SCALE GENOMIC DNA]</scope>
    <source>
        <strain evidence="4 5">YC6886</strain>
    </source>
</reference>
<name>A0A840V372_9BACT</name>
<dbReference type="RefSeq" id="WP_184017698.1">
    <property type="nucleotide sequence ID" value="NZ_JACHFD010000007.1"/>
</dbReference>
<feature type="coiled-coil region" evidence="1">
    <location>
        <begin position="527"/>
        <end position="586"/>
    </location>
</feature>